<dbReference type="EMBL" id="JBHTJS010000022">
    <property type="protein sequence ID" value="MFD1007718.1"/>
    <property type="molecule type" value="Genomic_DNA"/>
</dbReference>
<organism evidence="1 2">
    <name type="scientific">Oceanisphaera ostreae</name>
    <dbReference type="NCBI Taxonomy" id="914151"/>
    <lineage>
        <taxon>Bacteria</taxon>
        <taxon>Pseudomonadati</taxon>
        <taxon>Pseudomonadota</taxon>
        <taxon>Gammaproteobacteria</taxon>
        <taxon>Aeromonadales</taxon>
        <taxon>Aeromonadaceae</taxon>
        <taxon>Oceanisphaera</taxon>
    </lineage>
</organism>
<protein>
    <submittedName>
        <fullName evidence="1">HlyU family transcriptional regulator</fullName>
    </submittedName>
</protein>
<sequence>MFNWLKRLGQPTTVKPAQFAEETYQGFAIHPEPLIENGQYRLHGRITQLNTGELQEYRLIRCDLLPSAELAATLMVAKAKRMIDENGSRLFD</sequence>
<gene>
    <name evidence="1" type="ORF">ACFQ1C_06075</name>
</gene>
<comment type="caution">
    <text evidence="1">The sequence shown here is derived from an EMBL/GenBank/DDBJ whole genome shotgun (WGS) entry which is preliminary data.</text>
</comment>
<proteinExistence type="predicted"/>
<dbReference type="RefSeq" id="WP_379557711.1">
    <property type="nucleotide sequence ID" value="NZ_JBHTJS010000022.1"/>
</dbReference>
<keyword evidence="2" id="KW-1185">Reference proteome</keyword>
<dbReference type="Pfam" id="PF10115">
    <property type="entry name" value="HlyU"/>
    <property type="match status" value="1"/>
</dbReference>
<name>A0ABW3KHM9_9GAMM</name>
<reference evidence="2" key="1">
    <citation type="journal article" date="2019" name="Int. J. Syst. Evol. Microbiol.">
        <title>The Global Catalogue of Microorganisms (GCM) 10K type strain sequencing project: providing services to taxonomists for standard genome sequencing and annotation.</title>
        <authorList>
            <consortium name="The Broad Institute Genomics Platform"/>
            <consortium name="The Broad Institute Genome Sequencing Center for Infectious Disease"/>
            <person name="Wu L."/>
            <person name="Ma J."/>
        </authorList>
    </citation>
    <scope>NUCLEOTIDE SEQUENCE [LARGE SCALE GENOMIC DNA]</scope>
    <source>
        <strain evidence="2">CCUG 60525</strain>
    </source>
</reference>
<evidence type="ECO:0000313" key="2">
    <source>
        <dbReference type="Proteomes" id="UP001597048"/>
    </source>
</evidence>
<evidence type="ECO:0000313" key="1">
    <source>
        <dbReference type="EMBL" id="MFD1007718.1"/>
    </source>
</evidence>
<dbReference type="Proteomes" id="UP001597048">
    <property type="component" value="Unassembled WGS sequence"/>
</dbReference>
<accession>A0ABW3KHM9</accession>
<dbReference type="InterPro" id="IPR018772">
    <property type="entry name" value="Transcription_activator_HlyU"/>
</dbReference>